<dbReference type="RefSeq" id="WP_188040592.1">
    <property type="nucleotide sequence ID" value="NZ_JACVHF010000010.1"/>
</dbReference>
<reference evidence="1 2" key="1">
    <citation type="submission" date="2020-07" db="EMBL/GenBank/DDBJ databases">
        <title>Draft whole-genome sequence of Heliobacterium chlorum DSM 3682, type strain.</title>
        <authorList>
            <person name="Kyndt J.A."/>
            <person name="Meyer T.E."/>
            <person name="Imhoff J.F."/>
        </authorList>
    </citation>
    <scope>NUCLEOTIDE SEQUENCE [LARGE SCALE GENOMIC DNA]</scope>
    <source>
        <strain evidence="1 2">DSM 3682</strain>
    </source>
</reference>
<name>A0ABR7T380_HELCL</name>
<evidence type="ECO:0000313" key="1">
    <source>
        <dbReference type="EMBL" id="MBC9785101.1"/>
    </source>
</evidence>
<protein>
    <recommendedName>
        <fullName evidence="3">Phage protein</fullName>
    </recommendedName>
</protein>
<sequence length="65" mass="7457">MAKYRITTPNPIFNGVTEGVLFVNGVAIIDDEQKKYLFENDYKYTCEQIEDAEDGKERKPKASPK</sequence>
<dbReference type="EMBL" id="JACVHF010000010">
    <property type="protein sequence ID" value="MBC9785101.1"/>
    <property type="molecule type" value="Genomic_DNA"/>
</dbReference>
<evidence type="ECO:0000313" key="2">
    <source>
        <dbReference type="Proteomes" id="UP000617402"/>
    </source>
</evidence>
<comment type="caution">
    <text evidence="1">The sequence shown here is derived from an EMBL/GenBank/DDBJ whole genome shotgun (WGS) entry which is preliminary data.</text>
</comment>
<dbReference type="Proteomes" id="UP000617402">
    <property type="component" value="Unassembled WGS sequence"/>
</dbReference>
<proteinExistence type="predicted"/>
<accession>A0ABR7T380</accession>
<evidence type="ECO:0008006" key="3">
    <source>
        <dbReference type="Google" id="ProtNLM"/>
    </source>
</evidence>
<keyword evidence="2" id="KW-1185">Reference proteome</keyword>
<gene>
    <name evidence="1" type="ORF">H1S01_11340</name>
</gene>
<organism evidence="1 2">
    <name type="scientific">Heliobacterium chlorum</name>
    <dbReference type="NCBI Taxonomy" id="2698"/>
    <lineage>
        <taxon>Bacteria</taxon>
        <taxon>Bacillati</taxon>
        <taxon>Bacillota</taxon>
        <taxon>Clostridia</taxon>
        <taxon>Eubacteriales</taxon>
        <taxon>Heliobacteriaceae</taxon>
        <taxon>Heliobacterium</taxon>
    </lineage>
</organism>